<evidence type="ECO:0000256" key="6">
    <source>
        <dbReference type="ARBA" id="ARBA00023306"/>
    </source>
</evidence>
<reference evidence="10" key="1">
    <citation type="journal article" date="2016" name="Genome Announc.">
        <title>Draft Genome Sequence of the Syntrophic Lactate-Degrading Bacterium Tepidanaerobacter syntrophicus JLT.</title>
        <authorList>
            <person name="Matsuura N."/>
            <person name="Ohashi A."/>
            <person name="Tourlousse D.M."/>
            <person name="Sekiguchi Y."/>
        </authorList>
    </citation>
    <scope>NUCLEOTIDE SEQUENCE [LARGE SCALE GENOMIC DNA]</scope>
    <source>
        <strain evidence="10">JL</strain>
    </source>
</reference>
<dbReference type="STRING" id="224999.GCA_001485475_00464"/>
<dbReference type="SUPFAM" id="SSF102829">
    <property type="entry name" value="Cell division protein ZapA-like"/>
    <property type="match status" value="1"/>
</dbReference>
<dbReference type="Pfam" id="PF05164">
    <property type="entry name" value="ZapA"/>
    <property type="match status" value="1"/>
</dbReference>
<gene>
    <name evidence="10" type="ORF">TSYNT_5312</name>
</gene>
<protein>
    <recommendedName>
        <fullName evidence="2">Cell division protein ZapA</fullName>
    </recommendedName>
    <alternativeName>
        <fullName evidence="9">Z ring-associated protein ZapA</fullName>
    </alternativeName>
</protein>
<dbReference type="RefSeq" id="WP_059031542.1">
    <property type="nucleotide sequence ID" value="NZ_BSDN01000001.1"/>
</dbReference>
<keyword evidence="6" id="KW-0131">Cell cycle</keyword>
<dbReference type="GO" id="GO:0032153">
    <property type="term" value="C:cell division site"/>
    <property type="evidence" value="ECO:0007669"/>
    <property type="project" value="TreeGrafter"/>
</dbReference>
<dbReference type="GO" id="GO:0005829">
    <property type="term" value="C:cytosol"/>
    <property type="evidence" value="ECO:0007669"/>
    <property type="project" value="TreeGrafter"/>
</dbReference>
<dbReference type="GO" id="GO:0043093">
    <property type="term" value="P:FtsZ-dependent cytokinesis"/>
    <property type="evidence" value="ECO:0007669"/>
    <property type="project" value="TreeGrafter"/>
</dbReference>
<dbReference type="InterPro" id="IPR053712">
    <property type="entry name" value="Bac_CellDiv_Activator"/>
</dbReference>
<evidence type="ECO:0000256" key="4">
    <source>
        <dbReference type="ARBA" id="ARBA00022618"/>
    </source>
</evidence>
<comment type="subunit">
    <text evidence="8">Homodimer. Interacts with FtsZ.</text>
</comment>
<dbReference type="PANTHER" id="PTHR34981">
    <property type="entry name" value="CELL DIVISION PROTEIN ZAPA"/>
    <property type="match status" value="1"/>
</dbReference>
<comment type="function">
    <text evidence="7">Activator of cell division through the inhibition of FtsZ GTPase activity, therefore promoting FtsZ assembly into bundles of protofilaments necessary for the formation of the division Z ring. It is recruited early at mid-cell but it is not essential for cell division.</text>
</comment>
<proteinExistence type="predicted"/>
<dbReference type="Gene3D" id="6.10.250.790">
    <property type="match status" value="1"/>
</dbReference>
<evidence type="ECO:0000256" key="7">
    <source>
        <dbReference type="ARBA" id="ARBA00024910"/>
    </source>
</evidence>
<accession>A0A0U9HCG4</accession>
<dbReference type="GO" id="GO:0000917">
    <property type="term" value="P:division septum assembly"/>
    <property type="evidence" value="ECO:0007669"/>
    <property type="project" value="UniProtKB-KW"/>
</dbReference>
<dbReference type="Proteomes" id="UP000062160">
    <property type="component" value="Unassembled WGS sequence"/>
</dbReference>
<evidence type="ECO:0000256" key="1">
    <source>
        <dbReference type="ARBA" id="ARBA00004496"/>
    </source>
</evidence>
<evidence type="ECO:0000313" key="11">
    <source>
        <dbReference type="Proteomes" id="UP000062160"/>
    </source>
</evidence>
<evidence type="ECO:0000256" key="9">
    <source>
        <dbReference type="ARBA" id="ARBA00033158"/>
    </source>
</evidence>
<organism evidence="10">
    <name type="scientific">Tepidanaerobacter syntrophicus</name>
    <dbReference type="NCBI Taxonomy" id="224999"/>
    <lineage>
        <taxon>Bacteria</taxon>
        <taxon>Bacillati</taxon>
        <taxon>Bacillota</taxon>
        <taxon>Clostridia</taxon>
        <taxon>Thermosediminibacterales</taxon>
        <taxon>Tepidanaerobacteraceae</taxon>
        <taxon>Tepidanaerobacter</taxon>
    </lineage>
</organism>
<keyword evidence="11" id="KW-1185">Reference proteome</keyword>
<dbReference type="InterPro" id="IPR007838">
    <property type="entry name" value="Cell_div_ZapA-like"/>
</dbReference>
<dbReference type="PANTHER" id="PTHR34981:SF1">
    <property type="entry name" value="CELL DIVISION PROTEIN ZAPA"/>
    <property type="match status" value="1"/>
</dbReference>
<dbReference type="AlphaFoldDB" id="A0A0U9HCG4"/>
<keyword evidence="4 10" id="KW-0132">Cell division</keyword>
<dbReference type="OrthoDB" id="9808604at2"/>
<keyword evidence="3" id="KW-0963">Cytoplasm</keyword>
<evidence type="ECO:0000256" key="5">
    <source>
        <dbReference type="ARBA" id="ARBA00023210"/>
    </source>
</evidence>
<evidence type="ECO:0000313" key="10">
    <source>
        <dbReference type="EMBL" id="GAQ24482.1"/>
    </source>
</evidence>
<dbReference type="GO" id="GO:0000921">
    <property type="term" value="P:septin ring assembly"/>
    <property type="evidence" value="ECO:0007669"/>
    <property type="project" value="TreeGrafter"/>
</dbReference>
<evidence type="ECO:0000256" key="8">
    <source>
        <dbReference type="ARBA" id="ARBA00026068"/>
    </source>
</evidence>
<comment type="subcellular location">
    <subcellularLocation>
        <location evidence="1">Cytoplasm</location>
    </subcellularLocation>
</comment>
<name>A0A0U9HCG4_9FIRM</name>
<keyword evidence="5" id="KW-0717">Septation</keyword>
<sequence length="90" mass="10408">MPNENRPISKVKVNISGEDYCIKGAASQEYIKKVAKHVDDEMYKLSQTYPNLSRTRIAVLAALNITDELFRLREEYEEFLSTFDSDDTKD</sequence>
<dbReference type="EMBL" id="DF976999">
    <property type="protein sequence ID" value="GAQ24482.1"/>
    <property type="molecule type" value="Genomic_DNA"/>
</dbReference>
<dbReference type="GO" id="GO:0030428">
    <property type="term" value="C:cell septum"/>
    <property type="evidence" value="ECO:0007669"/>
    <property type="project" value="TreeGrafter"/>
</dbReference>
<dbReference type="InterPro" id="IPR036192">
    <property type="entry name" value="Cell_div_ZapA-like_sf"/>
</dbReference>
<evidence type="ECO:0000256" key="3">
    <source>
        <dbReference type="ARBA" id="ARBA00022490"/>
    </source>
</evidence>
<evidence type="ECO:0000256" key="2">
    <source>
        <dbReference type="ARBA" id="ARBA00015195"/>
    </source>
</evidence>